<name>A0AC35TGQ3_9BILA</name>
<protein>
    <submittedName>
        <fullName evidence="2">Beta-sarcoglycan</fullName>
    </submittedName>
</protein>
<evidence type="ECO:0000313" key="1">
    <source>
        <dbReference type="Proteomes" id="UP000095286"/>
    </source>
</evidence>
<organism evidence="1 2">
    <name type="scientific">Rhabditophanes sp. KR3021</name>
    <dbReference type="NCBI Taxonomy" id="114890"/>
    <lineage>
        <taxon>Eukaryota</taxon>
        <taxon>Metazoa</taxon>
        <taxon>Ecdysozoa</taxon>
        <taxon>Nematoda</taxon>
        <taxon>Chromadorea</taxon>
        <taxon>Rhabditida</taxon>
        <taxon>Tylenchina</taxon>
        <taxon>Panagrolaimomorpha</taxon>
        <taxon>Strongyloidoidea</taxon>
        <taxon>Alloionematidae</taxon>
        <taxon>Rhabditophanes</taxon>
    </lineage>
</organism>
<dbReference type="WBParaSite" id="RSKR_0000050500.1">
    <property type="protein sequence ID" value="RSKR_0000050500.1"/>
    <property type="gene ID" value="RSKR_0000050500"/>
</dbReference>
<evidence type="ECO:0000313" key="2">
    <source>
        <dbReference type="WBParaSite" id="RSKR_0000050500.1"/>
    </source>
</evidence>
<sequence>MTSLRYVRKDQDKELPEFKDNLIQKEGISRKSNVTGLRDKKLLILIIYVVILCIVTFVMLAINLSLISVLQMNTRGMKSLRFHKYIDPQTDEQLTLVDFAADKINLGHVVAKNNHVYGGNDKQMKIEASRVIISGSEKGTKFTLNNGICRIEDADDFQILNRNDGKIMFSAQNPLVTIDRKIKQISTKNIVTNKIRSPINEDLSISGENINIRGNEGIIAESKRLYLNATTAVRLKTSPDGSLRLQGKVLRFGTRYKTIPVSTSPALSASVDAYRLCICGQTRPKLFIVDGNKPCTATSLICS</sequence>
<accession>A0AC35TGQ3</accession>
<dbReference type="Proteomes" id="UP000095286">
    <property type="component" value="Unplaced"/>
</dbReference>
<proteinExistence type="predicted"/>
<reference evidence="2" key="1">
    <citation type="submission" date="2016-11" db="UniProtKB">
        <authorList>
            <consortium name="WormBaseParasite"/>
        </authorList>
    </citation>
    <scope>IDENTIFICATION</scope>
    <source>
        <strain evidence="2">KR3021</strain>
    </source>
</reference>